<feature type="domain" description="Sodium/calcium exchanger membrane region" evidence="9">
    <location>
        <begin position="647"/>
        <end position="790"/>
    </location>
</feature>
<dbReference type="Pfam" id="PF01699">
    <property type="entry name" value="Na_Ca_ex"/>
    <property type="match status" value="2"/>
</dbReference>
<feature type="transmembrane region" description="Helical" evidence="8">
    <location>
        <begin position="666"/>
        <end position="689"/>
    </location>
</feature>
<dbReference type="GO" id="GO:0008324">
    <property type="term" value="F:monoatomic cation transmembrane transporter activity"/>
    <property type="evidence" value="ECO:0007669"/>
    <property type="project" value="TreeGrafter"/>
</dbReference>
<dbReference type="InterPro" id="IPR051359">
    <property type="entry name" value="CaCA_antiporter"/>
</dbReference>
<dbReference type="GO" id="GO:0006874">
    <property type="term" value="P:intracellular calcium ion homeostasis"/>
    <property type="evidence" value="ECO:0007669"/>
    <property type="project" value="TreeGrafter"/>
</dbReference>
<keyword evidence="3" id="KW-0813">Transport</keyword>
<evidence type="ECO:0000256" key="3">
    <source>
        <dbReference type="ARBA" id="ARBA00022448"/>
    </source>
</evidence>
<feature type="transmembrane region" description="Helical" evidence="8">
    <location>
        <begin position="740"/>
        <end position="765"/>
    </location>
</feature>
<dbReference type="OrthoDB" id="407410at2759"/>
<comment type="subcellular location">
    <subcellularLocation>
        <location evidence="1">Membrane</location>
        <topology evidence="1">Multi-pass membrane protein</topology>
    </subcellularLocation>
</comment>
<dbReference type="PANTHER" id="PTHR12266">
    <property type="entry name" value="NA+/CA2+ K+ INDEPENDENT EXCHANGER"/>
    <property type="match status" value="1"/>
</dbReference>
<feature type="transmembrane region" description="Helical" evidence="8">
    <location>
        <begin position="111"/>
        <end position="131"/>
    </location>
</feature>
<evidence type="ECO:0000313" key="10">
    <source>
        <dbReference type="EMBL" id="KZT72979.1"/>
    </source>
</evidence>
<feature type="domain" description="Sodium/calcium exchanger membrane region" evidence="9">
    <location>
        <begin position="118"/>
        <end position="257"/>
    </location>
</feature>
<dbReference type="Gene3D" id="1.20.1420.30">
    <property type="entry name" value="NCX, central ion-binding region"/>
    <property type="match status" value="2"/>
</dbReference>
<name>A0A165T634_9APHY</name>
<keyword evidence="4 8" id="KW-0812">Transmembrane</keyword>
<feature type="transmembrane region" description="Helical" evidence="8">
    <location>
        <begin position="586"/>
        <end position="604"/>
    </location>
</feature>
<dbReference type="Proteomes" id="UP000076727">
    <property type="component" value="Unassembled WGS sequence"/>
</dbReference>
<evidence type="ECO:0000256" key="5">
    <source>
        <dbReference type="ARBA" id="ARBA00022989"/>
    </source>
</evidence>
<feature type="transmembrane region" description="Helical" evidence="8">
    <location>
        <begin position="777"/>
        <end position="795"/>
    </location>
</feature>
<evidence type="ECO:0000256" key="2">
    <source>
        <dbReference type="ARBA" id="ARBA00008170"/>
    </source>
</evidence>
<feature type="transmembrane region" description="Helical" evidence="8">
    <location>
        <begin position="6"/>
        <end position="23"/>
    </location>
</feature>
<feature type="transmembrane region" description="Helical" evidence="8">
    <location>
        <begin position="638"/>
        <end position="659"/>
    </location>
</feature>
<feature type="transmembrane region" description="Helical" evidence="8">
    <location>
        <begin position="510"/>
        <end position="534"/>
    </location>
</feature>
<keyword evidence="5 8" id="KW-1133">Transmembrane helix</keyword>
<feature type="transmembrane region" description="Helical" evidence="8">
    <location>
        <begin position="611"/>
        <end position="632"/>
    </location>
</feature>
<dbReference type="InterPro" id="IPR004837">
    <property type="entry name" value="NaCa_Exmemb"/>
</dbReference>
<feature type="transmembrane region" description="Helical" evidence="8">
    <location>
        <begin position="181"/>
        <end position="202"/>
    </location>
</feature>
<protein>
    <recommendedName>
        <fullName evidence="9">Sodium/calcium exchanger membrane region domain-containing protein</fullName>
    </recommendedName>
</protein>
<gene>
    <name evidence="10" type="ORF">DAEQUDRAFT_684507</name>
</gene>
<comment type="similarity">
    <text evidence="2">Belongs to the Ca(2+):cation antiporter (CaCA) (TC 2.A.19) family.</text>
</comment>
<dbReference type="PANTHER" id="PTHR12266:SF0">
    <property type="entry name" value="MITOCHONDRIAL SODIUM_CALCIUM EXCHANGER PROTEIN"/>
    <property type="match status" value="1"/>
</dbReference>
<evidence type="ECO:0000256" key="8">
    <source>
        <dbReference type="SAM" id="Phobius"/>
    </source>
</evidence>
<sequence length="801" mass="87331">MGYAAPKFLFVISLAVNCILLSYSRYGQVYSVRTQPGALGKRSLPGVDYVNGTSLARLGDEDDYDDQCYPITVPVEDQCAHTIDSCPGTRTFLSIPYLQSYFCADVSLRPLLFSANVVWLVFLFSTLGISASDFFCPNLATLAQLLGLDENMAGVTFLAFGNGSPDVFATFSAMKANSGGLAIGELLGAATFVVSCVAGSLCIIKPFRVTRYRFLRDVGFFTIAVTILLLVLWDSQLHDWEAAALIALYLLYVAVVVVGSLWEKRMDRKRRYEELMRDEFREEAIVHPPYHDEEPYRDDAPAVSTPSSTLAVPTPFARTRAISHPGPPRLGLQTDLPTRPRTRSSSPQHSPSHLSTMPSFSLVGALEFRRIVSSLQQEAAGSTLSVFDTPSPYPGGHYHYHAHSRSVSRTPGSETRDPWDAALGVPLDERSTPQVATSPQEPPQEELPPIPTIAHTPASPVISETDTDVQSQHFVRPSRRQRVTRVLGHAFHLIFPTLHGFRAKPFMGKIAAILAAPAVLVLTLTLPVVVTSYVDAGREREKHHDQGGVNMGDSRLVDFEEEGVERALIAEEEVTEEMHELKFNKWLMAVQCTLGPLFCAAILFDGTKHELWLLLATGVAGFTVGILVLVFSNTGSHPTALLARCIMGFMVAVVWIMAIADEVVEVLTTFGFIFGLSDAIIGVTIFAVGNSLADLVANMSVAVFAPIMGFSACFGGPMLNILLGVGISGSYIIRQTSEPYYLHFSTTLLVTGCGLLALLVATLIFVPLNGYFLPRGWGIALIVAYTSIMITNVIVEIKSKN</sequence>
<keyword evidence="6 8" id="KW-0472">Membrane</keyword>
<evidence type="ECO:0000256" key="6">
    <source>
        <dbReference type="ARBA" id="ARBA00023136"/>
    </source>
</evidence>
<dbReference type="AlphaFoldDB" id="A0A165T634"/>
<feature type="region of interest" description="Disordered" evidence="7">
    <location>
        <begin position="318"/>
        <end position="356"/>
    </location>
</feature>
<keyword evidence="11" id="KW-1185">Reference proteome</keyword>
<reference evidence="10 11" key="1">
    <citation type="journal article" date="2016" name="Mol. Biol. Evol.">
        <title>Comparative Genomics of Early-Diverging Mushroom-Forming Fungi Provides Insights into the Origins of Lignocellulose Decay Capabilities.</title>
        <authorList>
            <person name="Nagy L.G."/>
            <person name="Riley R."/>
            <person name="Tritt A."/>
            <person name="Adam C."/>
            <person name="Daum C."/>
            <person name="Floudas D."/>
            <person name="Sun H."/>
            <person name="Yadav J.S."/>
            <person name="Pangilinan J."/>
            <person name="Larsson K.H."/>
            <person name="Matsuura K."/>
            <person name="Barry K."/>
            <person name="Labutti K."/>
            <person name="Kuo R."/>
            <person name="Ohm R.A."/>
            <person name="Bhattacharya S.S."/>
            <person name="Shirouzu T."/>
            <person name="Yoshinaga Y."/>
            <person name="Martin F.M."/>
            <person name="Grigoriev I.V."/>
            <person name="Hibbett D.S."/>
        </authorList>
    </citation>
    <scope>NUCLEOTIDE SEQUENCE [LARGE SCALE GENOMIC DNA]</scope>
    <source>
        <strain evidence="10 11">L-15889</strain>
    </source>
</reference>
<feature type="transmembrane region" description="Helical" evidence="8">
    <location>
        <begin position="701"/>
        <end position="728"/>
    </location>
</feature>
<feature type="transmembrane region" description="Helical" evidence="8">
    <location>
        <begin position="245"/>
        <end position="262"/>
    </location>
</feature>
<evidence type="ECO:0000259" key="9">
    <source>
        <dbReference type="Pfam" id="PF01699"/>
    </source>
</evidence>
<evidence type="ECO:0000256" key="1">
    <source>
        <dbReference type="ARBA" id="ARBA00004141"/>
    </source>
</evidence>
<dbReference type="GO" id="GO:0016020">
    <property type="term" value="C:membrane"/>
    <property type="evidence" value="ECO:0007669"/>
    <property type="project" value="UniProtKB-SubCell"/>
</dbReference>
<accession>A0A165T634</accession>
<evidence type="ECO:0000256" key="4">
    <source>
        <dbReference type="ARBA" id="ARBA00022692"/>
    </source>
</evidence>
<dbReference type="InterPro" id="IPR044880">
    <property type="entry name" value="NCX_ion-bd_dom_sf"/>
</dbReference>
<dbReference type="EMBL" id="KV429038">
    <property type="protein sequence ID" value="KZT72979.1"/>
    <property type="molecule type" value="Genomic_DNA"/>
</dbReference>
<dbReference type="STRING" id="1314783.A0A165T634"/>
<proteinExistence type="inferred from homology"/>
<evidence type="ECO:0000256" key="7">
    <source>
        <dbReference type="SAM" id="MobiDB-lite"/>
    </source>
</evidence>
<feature type="transmembrane region" description="Helical" evidence="8">
    <location>
        <begin position="214"/>
        <end position="233"/>
    </location>
</feature>
<evidence type="ECO:0000313" key="11">
    <source>
        <dbReference type="Proteomes" id="UP000076727"/>
    </source>
</evidence>
<feature type="compositionally biased region" description="Low complexity" evidence="7">
    <location>
        <begin position="336"/>
        <end position="356"/>
    </location>
</feature>
<organism evidence="10 11">
    <name type="scientific">Daedalea quercina L-15889</name>
    <dbReference type="NCBI Taxonomy" id="1314783"/>
    <lineage>
        <taxon>Eukaryota</taxon>
        <taxon>Fungi</taxon>
        <taxon>Dikarya</taxon>
        <taxon>Basidiomycota</taxon>
        <taxon>Agaricomycotina</taxon>
        <taxon>Agaricomycetes</taxon>
        <taxon>Polyporales</taxon>
        <taxon>Fomitopsis</taxon>
    </lineage>
</organism>
<feature type="region of interest" description="Disordered" evidence="7">
    <location>
        <begin position="397"/>
        <end position="420"/>
    </location>
</feature>